<evidence type="ECO:0000313" key="1">
    <source>
        <dbReference type="EMBL" id="BDB96377.1"/>
    </source>
</evidence>
<dbReference type="Gene3D" id="3.40.50.300">
    <property type="entry name" value="P-loop containing nucleotide triphosphate hydrolases"/>
    <property type="match status" value="1"/>
</dbReference>
<evidence type="ECO:0008006" key="3">
    <source>
        <dbReference type="Google" id="ProtNLM"/>
    </source>
</evidence>
<organism evidence="1 2">
    <name type="scientific">Candidatus Hydrogenosomobacter endosymbioticus</name>
    <dbReference type="NCBI Taxonomy" id="2558174"/>
    <lineage>
        <taxon>Bacteria</taxon>
        <taxon>Pseudomonadati</taxon>
        <taxon>Pseudomonadota</taxon>
        <taxon>Alphaproteobacteria</taxon>
        <taxon>Holosporales</taxon>
        <taxon>Holosporaceae</taxon>
        <taxon>Candidatus Hydrogenosomobacter</taxon>
    </lineage>
</organism>
<dbReference type="SUPFAM" id="SSF52540">
    <property type="entry name" value="P-loop containing nucleoside triphosphate hydrolases"/>
    <property type="match status" value="1"/>
</dbReference>
<sequence length="352" mass="40018">MKEPHQHFFCFGFEKEMSEFGSMLDSGKIPHAWLFVGDDGIGKRTLCFQIARMALCEEYRKFFKNINKETESGMRSDISKAQMEKFTLNRAISQISSLCHPDLFFLSAEQESVIVDSVRRIIDALNKTAFYGGYRVVIICKAQMLSNHSANNLLKILEEPFANTLFLITADKSSAVIPTIMSRCCLKTLNGISDIGVFQSVFKSLCKKEILRDCDQYMQDMATHASSKLFEYTSGRIGAALRMLESGEFDRMRDSITAIDNIVLGSYSFADIEVLVENVFLLESAIMIWWRNKFDLNQIFTGMRPTVVLSWYQTFSRVKRAIAVLNSCHLDGRSVGYFVAGSLIEFRLLIKS</sequence>
<name>A0ABM7VA28_9PROT</name>
<proteinExistence type="predicted"/>
<dbReference type="Pfam" id="PF13177">
    <property type="entry name" value="DNA_pol3_delta2"/>
    <property type="match status" value="1"/>
</dbReference>
<dbReference type="RefSeq" id="WP_336511897.1">
    <property type="nucleotide sequence ID" value="NZ_AP025225.1"/>
</dbReference>
<dbReference type="InterPro" id="IPR027417">
    <property type="entry name" value="P-loop_NTPase"/>
</dbReference>
<evidence type="ECO:0000313" key="2">
    <source>
        <dbReference type="Proteomes" id="UP001320209"/>
    </source>
</evidence>
<reference evidence="1" key="1">
    <citation type="submission" date="2021-10" db="EMBL/GenBank/DDBJ databases">
        <title>Genome Sequence of The Candidatus Hydrogeosomobacter endosymbioticus, an Intracellular Bacterial Symbiont of the Anaerobic Ciliate GW7.</title>
        <authorList>
            <person name="Shiohama Y."/>
            <person name="Shinzato N."/>
        </authorList>
    </citation>
    <scope>NUCLEOTIDE SEQUENCE [LARGE SCALE GENOMIC DNA]</scope>
    <source>
        <strain evidence="1">200920</strain>
    </source>
</reference>
<dbReference type="EMBL" id="AP025225">
    <property type="protein sequence ID" value="BDB96377.1"/>
    <property type="molecule type" value="Genomic_DNA"/>
</dbReference>
<dbReference type="PANTHER" id="PTHR11669:SF8">
    <property type="entry name" value="DNA POLYMERASE III SUBUNIT DELTA"/>
    <property type="match status" value="1"/>
</dbReference>
<gene>
    <name evidence="1" type="ORF">HYD_5100</name>
</gene>
<dbReference type="Proteomes" id="UP001320209">
    <property type="component" value="Chromosome"/>
</dbReference>
<accession>A0ABM7VA28</accession>
<protein>
    <recommendedName>
        <fullName evidence="3">DNA-directed DNA polymerase</fullName>
    </recommendedName>
</protein>
<dbReference type="PANTHER" id="PTHR11669">
    <property type="entry name" value="REPLICATION FACTOR C / DNA POLYMERASE III GAMMA-TAU SUBUNIT"/>
    <property type="match status" value="1"/>
</dbReference>
<dbReference type="InterPro" id="IPR050238">
    <property type="entry name" value="DNA_Rep/Repair_Clamp_Loader"/>
</dbReference>
<keyword evidence="2" id="KW-1185">Reference proteome</keyword>